<feature type="region of interest" description="Disordered" evidence="1">
    <location>
        <begin position="1"/>
        <end position="87"/>
    </location>
</feature>
<feature type="compositionally biased region" description="Gly residues" evidence="1">
    <location>
        <begin position="37"/>
        <end position="52"/>
    </location>
</feature>
<dbReference type="Gene3D" id="3.30.160.660">
    <property type="match status" value="1"/>
</dbReference>
<organism evidence="3 4">
    <name type="scientific">Streptomyces tateyamensis</name>
    <dbReference type="NCBI Taxonomy" id="565073"/>
    <lineage>
        <taxon>Bacteria</taxon>
        <taxon>Bacillati</taxon>
        <taxon>Actinomycetota</taxon>
        <taxon>Actinomycetes</taxon>
        <taxon>Kitasatosporales</taxon>
        <taxon>Streptomycetaceae</taxon>
        <taxon>Streptomyces</taxon>
    </lineage>
</organism>
<feature type="compositionally biased region" description="Basic and acidic residues" evidence="1">
    <location>
        <begin position="708"/>
        <end position="721"/>
    </location>
</feature>
<dbReference type="NCBIfam" id="TIGR03882">
    <property type="entry name" value="cyclo_dehyd_2"/>
    <property type="match status" value="1"/>
</dbReference>
<dbReference type="Gene3D" id="3.40.50.720">
    <property type="entry name" value="NAD(P)-binding Rossmann-like Domain"/>
    <property type="match status" value="1"/>
</dbReference>
<feature type="compositionally biased region" description="Basic residues" evidence="1">
    <location>
        <begin position="13"/>
        <end position="33"/>
    </location>
</feature>
<evidence type="ECO:0000259" key="2">
    <source>
        <dbReference type="PROSITE" id="PS51664"/>
    </source>
</evidence>
<dbReference type="Pfam" id="PF02624">
    <property type="entry name" value="YcaO"/>
    <property type="match status" value="1"/>
</dbReference>
<dbReference type="InterPro" id="IPR003776">
    <property type="entry name" value="YcaO-like_dom"/>
</dbReference>
<dbReference type="InterPro" id="IPR022291">
    <property type="entry name" value="Bacteriocin_synth_cyclodeHase"/>
</dbReference>
<gene>
    <name evidence="3" type="ORF">C7C46_13090</name>
</gene>
<dbReference type="PROSITE" id="PS51664">
    <property type="entry name" value="YCAO"/>
    <property type="match status" value="1"/>
</dbReference>
<dbReference type="InterPro" id="IPR027624">
    <property type="entry name" value="TOMM_cyclo_SagD"/>
</dbReference>
<feature type="domain" description="YcaO" evidence="2">
    <location>
        <begin position="334"/>
        <end position="721"/>
    </location>
</feature>
<evidence type="ECO:0000313" key="3">
    <source>
        <dbReference type="EMBL" id="PYC80219.1"/>
    </source>
</evidence>
<feature type="compositionally biased region" description="Low complexity" evidence="1">
    <location>
        <begin position="62"/>
        <end position="75"/>
    </location>
</feature>
<comment type="caution">
    <text evidence="3">The sequence shown here is derived from an EMBL/GenBank/DDBJ whole genome shotgun (WGS) entry which is preliminary data.</text>
</comment>
<reference evidence="3 4" key="1">
    <citation type="submission" date="2018-03" db="EMBL/GenBank/DDBJ databases">
        <title>Bioinformatic expansion and discovery of thiopeptide antibiotics.</title>
        <authorList>
            <person name="Schwalen C.J."/>
            <person name="Hudson G.A."/>
            <person name="Mitchell D.A."/>
        </authorList>
    </citation>
    <scope>NUCLEOTIDE SEQUENCE [LARGE SCALE GENOMIC DNA]</scope>
    <source>
        <strain evidence="3 4">ATCC 21389</strain>
    </source>
</reference>
<dbReference type="Gene3D" id="3.30.40.250">
    <property type="match status" value="1"/>
</dbReference>
<dbReference type="Proteomes" id="UP000248039">
    <property type="component" value="Unassembled WGS sequence"/>
</dbReference>
<dbReference type="NCBIfam" id="TIGR03604">
    <property type="entry name" value="TOMM_cyclo_SagD"/>
    <property type="match status" value="1"/>
</dbReference>
<protein>
    <recommendedName>
        <fullName evidence="2">YcaO domain-containing protein</fullName>
    </recommendedName>
</protein>
<sequence length="721" mass="75966">MAGHRARAPAAHRPGRRTRAAARPAGRARRRPTARGGRAGAGRGGPAPGAGRAGRAARRARLQPAPGRAAAAGRRPPGRGGAVTAPPAPAGAELRLLRAVAGAALAEDRDRLPADRPGVLVDLGWDTDHTEFAPVGAPLLTVRGVRGRLVLGPLVLPGEPGCPGCLDLRVRAIDRPERAVRGARLLPLAPRSGPFPWPGTALGTLAAVLEAELAALAAGTTPLSRGAAYVLDAGGAGGDWHPVLAHALCRSAHCTAARVPIPPPLPELDRPLPALGVGQTRRFGVQVFAERLEREYLDPWSGLATAPALAGNAALPAVQADVPTAWGFAEIAIGRAEDYATARTGAVLEGLERYAGWHCGGRDPVRTAAFEELERAVDPRSLGLHLPQAYATPGFEYAPFTPQTPTGWARAHAVRTGQEVLLPFHVAYYGATQRPDTGPAFVYENSNGCALGAGVEEALLAALLEVAERDAFLCAWYSETPLPELDLAAPADPRLAAALRMLRHHTRRELRAFRAVGEFGVPVVVLLATSEDPAEPATLCTAGCALTVRAALLGAVQEMAAAAPAISVTYRERDRRELERAYEEPDRVRVMADHALVAALPRARERFAFLLGSDAAPQPVEAPVAGLLTPRGDVAADLAAMLAAAERAGREVLVVDHTTIELHRLGLRCVKAVVPGTAPMTFGHLHRRLPSAPTVRAFRLRNGGTAEEPTREVRHEPHPFP</sequence>
<dbReference type="PANTHER" id="PTHR37809:SF1">
    <property type="entry name" value="RIBOSOMAL PROTEIN S12 METHYLTHIOTRANSFERASE ACCESSORY FACTOR YCAO"/>
    <property type="match status" value="1"/>
</dbReference>
<dbReference type="PANTHER" id="PTHR37809">
    <property type="entry name" value="RIBOSOMAL PROTEIN S12 METHYLTHIOTRANSFERASE ACCESSORY FACTOR YCAO"/>
    <property type="match status" value="1"/>
</dbReference>
<keyword evidence="4" id="KW-1185">Reference proteome</keyword>
<name>A0A2V4NEG2_9ACTN</name>
<evidence type="ECO:0000256" key="1">
    <source>
        <dbReference type="SAM" id="MobiDB-lite"/>
    </source>
</evidence>
<dbReference type="Gene3D" id="3.30.1330.230">
    <property type="match status" value="1"/>
</dbReference>
<evidence type="ECO:0000313" key="4">
    <source>
        <dbReference type="Proteomes" id="UP000248039"/>
    </source>
</evidence>
<dbReference type="EMBL" id="PYBW01000040">
    <property type="protein sequence ID" value="PYC80219.1"/>
    <property type="molecule type" value="Genomic_DNA"/>
</dbReference>
<dbReference type="AlphaFoldDB" id="A0A2V4NEG2"/>
<accession>A0A2V4NEG2</accession>
<proteinExistence type="predicted"/>
<feature type="region of interest" description="Disordered" evidence="1">
    <location>
        <begin position="701"/>
        <end position="721"/>
    </location>
</feature>